<dbReference type="Gene3D" id="3.30.830.10">
    <property type="entry name" value="Metalloenzyme, LuxS/M16 peptidase-like"/>
    <property type="match status" value="2"/>
</dbReference>
<dbReference type="PANTHER" id="PTHR11851:SF186">
    <property type="entry name" value="INACTIVE METALLOPROTEASE YMFF-RELATED"/>
    <property type="match status" value="1"/>
</dbReference>
<dbReference type="RefSeq" id="WP_248252626.1">
    <property type="nucleotide sequence ID" value="NZ_JAIWJX010000002.1"/>
</dbReference>
<organism evidence="2 3">
    <name type="scientific">Fictibacillus marinisediminis</name>
    <dbReference type="NCBI Taxonomy" id="2878389"/>
    <lineage>
        <taxon>Bacteria</taxon>
        <taxon>Bacillati</taxon>
        <taxon>Bacillota</taxon>
        <taxon>Bacilli</taxon>
        <taxon>Bacillales</taxon>
        <taxon>Fictibacillaceae</taxon>
        <taxon>Fictibacillus</taxon>
    </lineage>
</organism>
<comment type="caution">
    <text evidence="2">The sequence shown here is derived from an EMBL/GenBank/DDBJ whole genome shotgun (WGS) entry which is preliminary data.</text>
</comment>
<evidence type="ECO:0000313" key="3">
    <source>
        <dbReference type="Proteomes" id="UP001139011"/>
    </source>
</evidence>
<dbReference type="InterPro" id="IPR011249">
    <property type="entry name" value="Metalloenz_LuxS/M16"/>
</dbReference>
<evidence type="ECO:0000259" key="1">
    <source>
        <dbReference type="Pfam" id="PF05193"/>
    </source>
</evidence>
<dbReference type="InterPro" id="IPR050361">
    <property type="entry name" value="MPP/UQCRC_Complex"/>
</dbReference>
<dbReference type="Pfam" id="PF05193">
    <property type="entry name" value="Peptidase_M16_C"/>
    <property type="match status" value="1"/>
</dbReference>
<reference evidence="2" key="1">
    <citation type="submission" date="2021-09" db="EMBL/GenBank/DDBJ databases">
        <title>Genome analysis of Fictibacillus sp. KIGAM418 isolated from marine sediment.</title>
        <authorList>
            <person name="Seo M.-J."/>
            <person name="Cho E.-S."/>
            <person name="Hwang C.Y."/>
        </authorList>
    </citation>
    <scope>NUCLEOTIDE SEQUENCE</scope>
    <source>
        <strain evidence="2">KIGAM418</strain>
    </source>
</reference>
<proteinExistence type="predicted"/>
<dbReference type="InterPro" id="IPR007863">
    <property type="entry name" value="Peptidase_M16_C"/>
</dbReference>
<feature type="domain" description="Peptidase M16 C-terminal" evidence="1">
    <location>
        <begin position="184"/>
        <end position="359"/>
    </location>
</feature>
<name>A0A9X1XAI2_9BACL</name>
<keyword evidence="3" id="KW-1185">Reference proteome</keyword>
<dbReference type="SUPFAM" id="SSF63411">
    <property type="entry name" value="LuxS/MPP-like metallohydrolase"/>
    <property type="match status" value="2"/>
</dbReference>
<sequence>MTLVDHHVADLPGITLHTVETTKYKTTSLILQLKSPIVEEEVTRRALLPYVLQSGTERFPSSKELREALDSLYGATLGADLSKKGEYQVITLRIDVANEKFLSDNTPLLDKAFELLSDVLLKPAKQGNAFLSDIVQKEKRTLKQQIESIYDDKMRYANKRLIEEMFEDEPYRFNVYGSEKEVDSITPEILYDYYKKVIQEDEVHLYVVGDVSKEILKDFTAKHFVFPNAKAEPKRVASSGKRRVDEVKEIFEEQEVQQGKLHMGYRTYITYSDPEYLPLQVFNGVFGGFSHSKLFMNVREKESLAYYAASRFESHKGIIFVMSGIETNNYEKTVKIINEQLKEIQNGNISDGELEQTKAMIRNQILETVDDSTGLVEVLYHEVVSRHKRSIEEWLEGIENVTKEQVIGVSKKIELDTIYFLRGRGDE</sequence>
<dbReference type="Proteomes" id="UP001139011">
    <property type="component" value="Unassembled WGS sequence"/>
</dbReference>
<dbReference type="EMBL" id="JAIWJX010000002">
    <property type="protein sequence ID" value="MCK6257074.1"/>
    <property type="molecule type" value="Genomic_DNA"/>
</dbReference>
<dbReference type="PANTHER" id="PTHR11851">
    <property type="entry name" value="METALLOPROTEASE"/>
    <property type="match status" value="1"/>
</dbReference>
<protein>
    <submittedName>
        <fullName evidence="2">Insulinase family protein</fullName>
    </submittedName>
</protein>
<dbReference type="GO" id="GO:0046872">
    <property type="term" value="F:metal ion binding"/>
    <property type="evidence" value="ECO:0007669"/>
    <property type="project" value="InterPro"/>
</dbReference>
<gene>
    <name evidence="2" type="ORF">LCY76_10750</name>
</gene>
<dbReference type="AlphaFoldDB" id="A0A9X1XAI2"/>
<accession>A0A9X1XAI2</accession>
<evidence type="ECO:0000313" key="2">
    <source>
        <dbReference type="EMBL" id="MCK6257074.1"/>
    </source>
</evidence>
<dbReference type="NCBIfam" id="NF047422">
    <property type="entry name" value="YfmF_fam"/>
    <property type="match status" value="1"/>
</dbReference>